<evidence type="ECO:0000256" key="1">
    <source>
        <dbReference type="SAM" id="Phobius"/>
    </source>
</evidence>
<organism evidence="2 3">
    <name type="scientific">Pachysolen tannophilus NRRL Y-2460</name>
    <dbReference type="NCBI Taxonomy" id="669874"/>
    <lineage>
        <taxon>Eukaryota</taxon>
        <taxon>Fungi</taxon>
        <taxon>Dikarya</taxon>
        <taxon>Ascomycota</taxon>
        <taxon>Saccharomycotina</taxon>
        <taxon>Pichiomycetes</taxon>
        <taxon>Pachysolenaceae</taxon>
        <taxon>Pachysolen</taxon>
    </lineage>
</organism>
<keyword evidence="1" id="KW-0472">Membrane</keyword>
<keyword evidence="1" id="KW-0812">Transmembrane</keyword>
<dbReference type="OrthoDB" id="429932at2759"/>
<dbReference type="EMBL" id="KV454013">
    <property type="protein sequence ID" value="ODV96513.1"/>
    <property type="molecule type" value="Genomic_DNA"/>
</dbReference>
<dbReference type="PANTHER" id="PTHR28003:SF1">
    <property type="entry name" value="NUCLEOPORIN POM34"/>
    <property type="match status" value="1"/>
</dbReference>
<name>A0A1E4TXJ9_PACTA</name>
<dbReference type="GO" id="GO:0005640">
    <property type="term" value="C:nuclear outer membrane"/>
    <property type="evidence" value="ECO:0007669"/>
    <property type="project" value="TreeGrafter"/>
</dbReference>
<dbReference type="GO" id="GO:0070762">
    <property type="term" value="C:nuclear pore transmembrane ring"/>
    <property type="evidence" value="ECO:0007669"/>
    <property type="project" value="TreeGrafter"/>
</dbReference>
<protein>
    <recommendedName>
        <fullName evidence="4">Nucleoporin POM34</fullName>
    </recommendedName>
</protein>
<feature type="transmembrane region" description="Helical" evidence="1">
    <location>
        <begin position="252"/>
        <end position="274"/>
    </location>
</feature>
<evidence type="ECO:0000313" key="2">
    <source>
        <dbReference type="EMBL" id="ODV96513.1"/>
    </source>
</evidence>
<dbReference type="AlphaFoldDB" id="A0A1E4TXJ9"/>
<accession>A0A1E4TXJ9</accession>
<dbReference type="GO" id="GO:0030474">
    <property type="term" value="P:spindle pole body duplication"/>
    <property type="evidence" value="ECO:0007669"/>
    <property type="project" value="TreeGrafter"/>
</dbReference>
<dbReference type="Pfam" id="PF08058">
    <property type="entry name" value="NPCC"/>
    <property type="match status" value="1"/>
</dbReference>
<feature type="transmembrane region" description="Helical" evidence="1">
    <location>
        <begin position="294"/>
        <end position="315"/>
    </location>
</feature>
<dbReference type="Proteomes" id="UP000094236">
    <property type="component" value="Unassembled WGS sequence"/>
</dbReference>
<dbReference type="GO" id="GO:0006606">
    <property type="term" value="P:protein import into nucleus"/>
    <property type="evidence" value="ECO:0007669"/>
    <property type="project" value="TreeGrafter"/>
</dbReference>
<sequence length="413" mass="47296">MSFVTPVKTPFDTDSFSTPGPNDTFVGIKHNRTKSRSGNYIDLQHLAAINSFQTPKNQQQSSNIINETPSTRIKQFQNGDLNDRNPEEVELKKKFFPSINRSPIEKQTIVSPFKASPTTSKDTFFKQQLRLQKDRKNDKSLLSTSSPIYAEFSNDVNRYLNPNLVFKNSQNMIPQEINKTPFEISNNLQNTYFNNAQKNVEQECEISSTSSNLASNDKSYLNQKTTFEPLLDENVQLAMTRIANKELYVKTFVFNVFLLFVFKLLVSLIKYIYINTSLLDYLNDTIFSVSVCRFIRLIFYSVISFNLALCLFQIFKKQDQCLDLPLSNAQRELLGLDLKVENKAIEKKEETVSPVLKDKVDLNDIDKIPMIKENFKFKDNSADPAKSSSFVSSFSNMNIGGSPKNITPSRRNF</sequence>
<dbReference type="STRING" id="669874.A0A1E4TXJ9"/>
<proteinExistence type="predicted"/>
<reference evidence="3" key="1">
    <citation type="submission" date="2016-05" db="EMBL/GenBank/DDBJ databases">
        <title>Comparative genomics of biotechnologically important yeasts.</title>
        <authorList>
            <consortium name="DOE Joint Genome Institute"/>
            <person name="Riley R."/>
            <person name="Haridas S."/>
            <person name="Wolfe K.H."/>
            <person name="Lopes M.R."/>
            <person name="Hittinger C.T."/>
            <person name="Goker M."/>
            <person name="Salamov A."/>
            <person name="Wisecaver J."/>
            <person name="Long T.M."/>
            <person name="Aerts A.L."/>
            <person name="Barry K."/>
            <person name="Choi C."/>
            <person name="Clum A."/>
            <person name="Coughlan A.Y."/>
            <person name="Deshpande S."/>
            <person name="Douglass A.P."/>
            <person name="Hanson S.J."/>
            <person name="Klenk H.-P."/>
            <person name="Labutti K."/>
            <person name="Lapidus A."/>
            <person name="Lindquist E."/>
            <person name="Lipzen A."/>
            <person name="Meier-Kolthoff J.P."/>
            <person name="Ohm R.A."/>
            <person name="Otillar R.P."/>
            <person name="Pangilinan J."/>
            <person name="Peng Y."/>
            <person name="Rokas A."/>
            <person name="Rosa C.A."/>
            <person name="Scheuner C."/>
            <person name="Sibirny A.A."/>
            <person name="Slot J.C."/>
            <person name="Stielow J.B."/>
            <person name="Sun H."/>
            <person name="Kurtzman C.P."/>
            <person name="Blackwell M."/>
            <person name="Grigoriev I.V."/>
            <person name="Jeffries T.W."/>
        </authorList>
    </citation>
    <scope>NUCLEOTIDE SEQUENCE [LARGE SCALE GENOMIC DNA]</scope>
    <source>
        <strain evidence="3">NRRL Y-2460</strain>
    </source>
</reference>
<keyword evidence="1" id="KW-1133">Transmembrane helix</keyword>
<evidence type="ECO:0000313" key="3">
    <source>
        <dbReference type="Proteomes" id="UP000094236"/>
    </source>
</evidence>
<keyword evidence="3" id="KW-1185">Reference proteome</keyword>
<dbReference type="PANTHER" id="PTHR28003">
    <property type="entry name" value="NUCLEOPORIN POM34"/>
    <property type="match status" value="1"/>
</dbReference>
<dbReference type="InterPro" id="IPR012578">
    <property type="entry name" value="Nucl_pore_cmplx"/>
</dbReference>
<evidence type="ECO:0008006" key="4">
    <source>
        <dbReference type="Google" id="ProtNLM"/>
    </source>
</evidence>
<gene>
    <name evidence="2" type="ORF">PACTADRAFT_2804</name>
</gene>